<sequence length="252" mass="28528">MTTKKLLSKKIEIYDLVPIEAQMKMSYMDGMQHNKPIQPEFFGGSRRKENGKGKFIDPARMSEESVSLVTNFGIGQTHIIDDDDDFIDLHDDVLHELKNKVLTMEMDAIKSQMSSLNVDQTKKMTEIIPMQGQLKRDTIEIMMNMQVLSEPVTAMISSSMDEILRRFNDRKGSHVNEFGDTEVDIVRGEESHVVGGFGKIDEVEKLEPVVDRKWKGKVDPINDIAFSCSLQSPSFDLGIGYTQPDDLHSAEI</sequence>
<evidence type="ECO:0000313" key="2">
    <source>
        <dbReference type="Proteomes" id="UP000594638"/>
    </source>
</evidence>
<reference evidence="1 2" key="1">
    <citation type="submission" date="2019-12" db="EMBL/GenBank/DDBJ databases">
        <authorList>
            <person name="Alioto T."/>
            <person name="Alioto T."/>
            <person name="Gomez Garrido J."/>
        </authorList>
    </citation>
    <scope>NUCLEOTIDE SEQUENCE [LARGE SCALE GENOMIC DNA]</scope>
</reference>
<keyword evidence="2" id="KW-1185">Reference proteome</keyword>
<protein>
    <submittedName>
        <fullName evidence="1">Uncharacterized protein</fullName>
    </submittedName>
</protein>
<organism evidence="1 2">
    <name type="scientific">Olea europaea subsp. europaea</name>
    <dbReference type="NCBI Taxonomy" id="158383"/>
    <lineage>
        <taxon>Eukaryota</taxon>
        <taxon>Viridiplantae</taxon>
        <taxon>Streptophyta</taxon>
        <taxon>Embryophyta</taxon>
        <taxon>Tracheophyta</taxon>
        <taxon>Spermatophyta</taxon>
        <taxon>Magnoliopsida</taxon>
        <taxon>eudicotyledons</taxon>
        <taxon>Gunneridae</taxon>
        <taxon>Pentapetalae</taxon>
        <taxon>asterids</taxon>
        <taxon>lamiids</taxon>
        <taxon>Lamiales</taxon>
        <taxon>Oleaceae</taxon>
        <taxon>Oleeae</taxon>
        <taxon>Olea</taxon>
    </lineage>
</organism>
<dbReference type="OrthoDB" id="444540at2759"/>
<dbReference type="Gramene" id="OE9A015204T1">
    <property type="protein sequence ID" value="OE9A015204C1"/>
    <property type="gene ID" value="OE9A015204"/>
</dbReference>
<comment type="caution">
    <text evidence="1">The sequence shown here is derived from an EMBL/GenBank/DDBJ whole genome shotgun (WGS) entry which is preliminary data.</text>
</comment>
<dbReference type="AlphaFoldDB" id="A0A8S0T5A1"/>
<evidence type="ECO:0000313" key="1">
    <source>
        <dbReference type="EMBL" id="CAA2999563.1"/>
    </source>
</evidence>
<name>A0A8S0T5A1_OLEEU</name>
<dbReference type="Proteomes" id="UP000594638">
    <property type="component" value="Unassembled WGS sequence"/>
</dbReference>
<proteinExistence type="predicted"/>
<dbReference type="EMBL" id="CACTIH010005637">
    <property type="protein sequence ID" value="CAA2999563.1"/>
    <property type="molecule type" value="Genomic_DNA"/>
</dbReference>
<accession>A0A8S0T5A1</accession>
<gene>
    <name evidence="1" type="ORF">OLEA9_A015204</name>
</gene>